<evidence type="ECO:0000259" key="7">
    <source>
        <dbReference type="PROSITE" id="PS51898"/>
    </source>
</evidence>
<dbReference type="PROSITE" id="PS51900">
    <property type="entry name" value="CB"/>
    <property type="match status" value="1"/>
</dbReference>
<dbReference type="STRING" id="56193.YP76_08695"/>
<evidence type="ECO:0000313" key="10">
    <source>
        <dbReference type="Proteomes" id="UP000033874"/>
    </source>
</evidence>
<dbReference type="PROSITE" id="PS51898">
    <property type="entry name" value="TYR_RECOMBINASE"/>
    <property type="match status" value="1"/>
</dbReference>
<dbReference type="InterPro" id="IPR002104">
    <property type="entry name" value="Integrase_catalytic"/>
</dbReference>
<comment type="caution">
    <text evidence="9">The sequence shown here is derived from an EMBL/GenBank/DDBJ whole genome shotgun (WGS) entry which is preliminary data.</text>
</comment>
<reference evidence="9 10" key="1">
    <citation type="submission" date="2015-04" db="EMBL/GenBank/DDBJ databases">
        <title>Genome sequence of aromatic hydrocarbons-degrading Sphingobium chungbukense DJ77.</title>
        <authorList>
            <person name="Kim Y.-C."/>
            <person name="Chae J.-C."/>
        </authorList>
    </citation>
    <scope>NUCLEOTIDE SEQUENCE [LARGE SCALE GENOMIC DNA]</scope>
    <source>
        <strain evidence="9 10">DJ77</strain>
    </source>
</reference>
<evidence type="ECO:0008006" key="11">
    <source>
        <dbReference type="Google" id="ProtNLM"/>
    </source>
</evidence>
<dbReference type="InterPro" id="IPR004107">
    <property type="entry name" value="Integrase_SAM-like_N"/>
</dbReference>
<dbReference type="PANTHER" id="PTHR30629:SF2">
    <property type="entry name" value="PROPHAGE INTEGRASE INTS-RELATED"/>
    <property type="match status" value="1"/>
</dbReference>
<dbReference type="GO" id="GO:0003677">
    <property type="term" value="F:DNA binding"/>
    <property type="evidence" value="ECO:0007669"/>
    <property type="project" value="UniProtKB-UniRule"/>
</dbReference>
<dbReference type="Gene3D" id="1.10.150.130">
    <property type="match status" value="1"/>
</dbReference>
<dbReference type="InterPro" id="IPR013762">
    <property type="entry name" value="Integrase-like_cat_sf"/>
</dbReference>
<evidence type="ECO:0000256" key="1">
    <source>
        <dbReference type="ARBA" id="ARBA00008857"/>
    </source>
</evidence>
<keyword evidence="4" id="KW-0233">DNA recombination</keyword>
<evidence type="ECO:0000256" key="4">
    <source>
        <dbReference type="ARBA" id="ARBA00023172"/>
    </source>
</evidence>
<dbReference type="PATRIC" id="fig|56193.3.peg.1801"/>
<feature type="domain" description="Tyr recombinase" evidence="7">
    <location>
        <begin position="231"/>
        <end position="403"/>
    </location>
</feature>
<proteinExistence type="inferred from homology"/>
<dbReference type="InterPro" id="IPR050808">
    <property type="entry name" value="Phage_Integrase"/>
</dbReference>
<keyword evidence="10" id="KW-1185">Reference proteome</keyword>
<protein>
    <recommendedName>
        <fullName evidence="11">Integrase</fullName>
    </recommendedName>
</protein>
<evidence type="ECO:0000256" key="3">
    <source>
        <dbReference type="ARBA" id="ARBA00023125"/>
    </source>
</evidence>
<dbReference type="Proteomes" id="UP000033874">
    <property type="component" value="Unassembled WGS sequence"/>
</dbReference>
<evidence type="ECO:0000259" key="8">
    <source>
        <dbReference type="PROSITE" id="PS51900"/>
    </source>
</evidence>
<evidence type="ECO:0000256" key="6">
    <source>
        <dbReference type="SAM" id="MobiDB-lite"/>
    </source>
</evidence>
<keyword evidence="3 5" id="KW-0238">DNA-binding</keyword>
<dbReference type="PANTHER" id="PTHR30629">
    <property type="entry name" value="PROPHAGE INTEGRASE"/>
    <property type="match status" value="1"/>
</dbReference>
<keyword evidence="2" id="KW-0229">DNA integration</keyword>
<evidence type="ECO:0000256" key="2">
    <source>
        <dbReference type="ARBA" id="ARBA00022908"/>
    </source>
</evidence>
<comment type="similarity">
    <text evidence="1">Belongs to the 'phage' integrase family.</text>
</comment>
<accession>A0A0M3AVL0</accession>
<dbReference type="CDD" id="cd00796">
    <property type="entry name" value="INT_Rci_Hp1_C"/>
    <property type="match status" value="1"/>
</dbReference>
<organism evidence="9 10">
    <name type="scientific">Sphingobium chungbukense</name>
    <dbReference type="NCBI Taxonomy" id="56193"/>
    <lineage>
        <taxon>Bacteria</taxon>
        <taxon>Pseudomonadati</taxon>
        <taxon>Pseudomonadota</taxon>
        <taxon>Alphaproteobacteria</taxon>
        <taxon>Sphingomonadales</taxon>
        <taxon>Sphingomonadaceae</taxon>
        <taxon>Sphingobium</taxon>
    </lineage>
</organism>
<dbReference type="InterPro" id="IPR011010">
    <property type="entry name" value="DNA_brk_join_enz"/>
</dbReference>
<dbReference type="InterPro" id="IPR044068">
    <property type="entry name" value="CB"/>
</dbReference>
<feature type="domain" description="Core-binding (CB)" evidence="8">
    <location>
        <begin position="106"/>
        <end position="208"/>
    </location>
</feature>
<name>A0A0M3AVL0_9SPHN</name>
<dbReference type="AlphaFoldDB" id="A0A0M3AVL0"/>
<evidence type="ECO:0000256" key="5">
    <source>
        <dbReference type="PROSITE-ProRule" id="PRU01248"/>
    </source>
</evidence>
<dbReference type="GO" id="GO:0015074">
    <property type="term" value="P:DNA integration"/>
    <property type="evidence" value="ECO:0007669"/>
    <property type="project" value="UniProtKB-KW"/>
</dbReference>
<dbReference type="SUPFAM" id="SSF56349">
    <property type="entry name" value="DNA breaking-rejoining enzymes"/>
    <property type="match status" value="1"/>
</dbReference>
<sequence length="424" mass="47610">MARSVRDHRLETRAARSRLAVRQEPYWALMSEGFHLGYYRGKKVAKWVARYRPPGKAGGYEKATLGEADDTQDADATGVLDYRQAQDKAREWLKDRQGGPKVKANYTVGDVLDEYIEGFAGKDLVNTKRRIEKFIRPALGHIRMDQLTTDHIEKFQRDRAKTPARLRTAKGADEQKYRTLDTDEDRRKRKASTNRDMTVLKAALNYAFNRRKVPSDSAWRLVKPFKGVEVARLRYLTDDEARRVVNAAGPEFRPIVQASLLTGARWGELRRVCCIDVDLLAGTAWLQETKGAAPRVVYLEAEGVELFRQQMAGRKGDDLVFPGPTGERWNDAQQIRRMTDACTAGSVAPAASFHDLRRTYGARLALRGVPMAIIAEALGHKDERITRKHYAHLAPSHVADMVRSNIAGMGIVQPGAVASLGSKQ</sequence>
<dbReference type="EMBL" id="LBIC01000003">
    <property type="protein sequence ID" value="KKW92951.1"/>
    <property type="molecule type" value="Genomic_DNA"/>
</dbReference>
<feature type="compositionally biased region" description="Basic and acidic residues" evidence="6">
    <location>
        <begin position="170"/>
        <end position="186"/>
    </location>
</feature>
<dbReference type="GO" id="GO:0006310">
    <property type="term" value="P:DNA recombination"/>
    <property type="evidence" value="ECO:0007669"/>
    <property type="project" value="UniProtKB-KW"/>
</dbReference>
<gene>
    <name evidence="9" type="ORF">YP76_08695</name>
</gene>
<feature type="region of interest" description="Disordered" evidence="6">
    <location>
        <begin position="158"/>
        <end position="192"/>
    </location>
</feature>
<evidence type="ECO:0000313" key="9">
    <source>
        <dbReference type="EMBL" id="KKW92951.1"/>
    </source>
</evidence>
<dbReference type="Pfam" id="PF14659">
    <property type="entry name" value="Phage_int_SAM_3"/>
    <property type="match status" value="1"/>
</dbReference>
<dbReference type="InterPro" id="IPR010998">
    <property type="entry name" value="Integrase_recombinase_N"/>
</dbReference>
<dbReference type="Pfam" id="PF00589">
    <property type="entry name" value="Phage_integrase"/>
    <property type="match status" value="1"/>
</dbReference>
<dbReference type="Gene3D" id="1.10.443.10">
    <property type="entry name" value="Intergrase catalytic core"/>
    <property type="match status" value="1"/>
</dbReference>